<organism evidence="1 2">
    <name type="scientific">Ficus carica</name>
    <name type="common">Common fig</name>
    <dbReference type="NCBI Taxonomy" id="3494"/>
    <lineage>
        <taxon>Eukaryota</taxon>
        <taxon>Viridiplantae</taxon>
        <taxon>Streptophyta</taxon>
        <taxon>Embryophyta</taxon>
        <taxon>Tracheophyta</taxon>
        <taxon>Spermatophyta</taxon>
        <taxon>Magnoliopsida</taxon>
        <taxon>eudicotyledons</taxon>
        <taxon>Gunneridae</taxon>
        <taxon>Pentapetalae</taxon>
        <taxon>rosids</taxon>
        <taxon>fabids</taxon>
        <taxon>Rosales</taxon>
        <taxon>Moraceae</taxon>
        <taxon>Ficeae</taxon>
        <taxon>Ficus</taxon>
    </lineage>
</organism>
<name>A0AA88CP84_FICCA</name>
<evidence type="ECO:0000313" key="1">
    <source>
        <dbReference type="EMBL" id="GMN25615.1"/>
    </source>
</evidence>
<comment type="caution">
    <text evidence="1">The sequence shown here is derived from an EMBL/GenBank/DDBJ whole genome shotgun (WGS) entry which is preliminary data.</text>
</comment>
<keyword evidence="2" id="KW-1185">Reference proteome</keyword>
<protein>
    <submittedName>
        <fullName evidence="1">Uncharacterized protein</fullName>
    </submittedName>
</protein>
<sequence length="106" mass="11907">MISSISFFFYLCPLPFPCTPIFIGAAAVHGEIQCSMSEGRDIDGFVGEIDFVATLFSLLENFSLSSVANLAQSSWIDVRDFWHRLRFVGSLHAARTFRCTQDLIYS</sequence>
<dbReference type="EMBL" id="BTGU01004336">
    <property type="protein sequence ID" value="GMN25615.1"/>
    <property type="molecule type" value="Genomic_DNA"/>
</dbReference>
<gene>
    <name evidence="1" type="ORF">TIFTF001_045968</name>
</gene>
<evidence type="ECO:0000313" key="2">
    <source>
        <dbReference type="Proteomes" id="UP001187192"/>
    </source>
</evidence>
<accession>A0AA88CP84</accession>
<proteinExistence type="predicted"/>
<dbReference type="AlphaFoldDB" id="A0AA88CP84"/>
<reference evidence="1" key="1">
    <citation type="submission" date="2023-07" db="EMBL/GenBank/DDBJ databases">
        <title>draft genome sequence of fig (Ficus carica).</title>
        <authorList>
            <person name="Takahashi T."/>
            <person name="Nishimura K."/>
        </authorList>
    </citation>
    <scope>NUCLEOTIDE SEQUENCE</scope>
</reference>
<dbReference type="Proteomes" id="UP001187192">
    <property type="component" value="Unassembled WGS sequence"/>
</dbReference>